<reference evidence="1 2" key="1">
    <citation type="journal article" date="2018" name="Proc. Natl. Acad. Sci. U.S.A.">
        <title>Draft genome sequence of Camellia sinensis var. sinensis provides insights into the evolution of the tea genome and tea quality.</title>
        <authorList>
            <person name="Wei C."/>
            <person name="Yang H."/>
            <person name="Wang S."/>
            <person name="Zhao J."/>
            <person name="Liu C."/>
            <person name="Gao L."/>
            <person name="Xia E."/>
            <person name="Lu Y."/>
            <person name="Tai Y."/>
            <person name="She G."/>
            <person name="Sun J."/>
            <person name="Cao H."/>
            <person name="Tong W."/>
            <person name="Gao Q."/>
            <person name="Li Y."/>
            <person name="Deng W."/>
            <person name="Jiang X."/>
            <person name="Wang W."/>
            <person name="Chen Q."/>
            <person name="Zhang S."/>
            <person name="Li H."/>
            <person name="Wu J."/>
            <person name="Wang P."/>
            <person name="Li P."/>
            <person name="Shi C."/>
            <person name="Zheng F."/>
            <person name="Jian J."/>
            <person name="Huang B."/>
            <person name="Shan D."/>
            <person name="Shi M."/>
            <person name="Fang C."/>
            <person name="Yue Y."/>
            <person name="Li F."/>
            <person name="Li D."/>
            <person name="Wei S."/>
            <person name="Han B."/>
            <person name="Jiang C."/>
            <person name="Yin Y."/>
            <person name="Xia T."/>
            <person name="Zhang Z."/>
            <person name="Bennetzen J.L."/>
            <person name="Zhao S."/>
            <person name="Wan X."/>
        </authorList>
    </citation>
    <scope>NUCLEOTIDE SEQUENCE [LARGE SCALE GENOMIC DNA]</scope>
    <source>
        <strain evidence="2">cv. Shuchazao</strain>
        <tissue evidence="1">Leaf</tissue>
    </source>
</reference>
<dbReference type="Proteomes" id="UP000306102">
    <property type="component" value="Unassembled WGS sequence"/>
</dbReference>
<evidence type="ECO:0000313" key="2">
    <source>
        <dbReference type="Proteomes" id="UP000306102"/>
    </source>
</evidence>
<dbReference type="EMBL" id="SDRB02010692">
    <property type="protein sequence ID" value="THG04917.1"/>
    <property type="molecule type" value="Genomic_DNA"/>
</dbReference>
<comment type="caution">
    <text evidence="1">The sequence shown here is derived from an EMBL/GenBank/DDBJ whole genome shotgun (WGS) entry which is preliminary data.</text>
</comment>
<protein>
    <submittedName>
        <fullName evidence="1">Uncharacterized protein</fullName>
    </submittedName>
</protein>
<dbReference type="AlphaFoldDB" id="A0A4V3WLL3"/>
<organism evidence="1 2">
    <name type="scientific">Camellia sinensis var. sinensis</name>
    <name type="common">China tea</name>
    <dbReference type="NCBI Taxonomy" id="542762"/>
    <lineage>
        <taxon>Eukaryota</taxon>
        <taxon>Viridiplantae</taxon>
        <taxon>Streptophyta</taxon>
        <taxon>Embryophyta</taxon>
        <taxon>Tracheophyta</taxon>
        <taxon>Spermatophyta</taxon>
        <taxon>Magnoliopsida</taxon>
        <taxon>eudicotyledons</taxon>
        <taxon>Gunneridae</taxon>
        <taxon>Pentapetalae</taxon>
        <taxon>asterids</taxon>
        <taxon>Ericales</taxon>
        <taxon>Theaceae</taxon>
        <taxon>Camellia</taxon>
    </lineage>
</organism>
<evidence type="ECO:0000313" key="1">
    <source>
        <dbReference type="EMBL" id="THG04917.1"/>
    </source>
</evidence>
<accession>A0A4V3WLL3</accession>
<keyword evidence="2" id="KW-1185">Reference proteome</keyword>
<name>A0A4V3WLL3_CAMSN</name>
<proteinExistence type="predicted"/>
<sequence>MANAIEREITALQLKEKNLVTEIKRTAKTGNELSVLPKGRIVGKTTEDANKYLVLYYKMKRKRKTCKASCIMDKALRVRASPSLPCTIDGASSPYVSRTKRKRKAFKAICIIGEALRVRESPSLPRTMDGASSSSVSSLHTISATLTRRGQGFTRGIKEWGTGTKIQDNLVYCPDEFKEVCMRLCRTSWKDHKSKTKFKYWVPFKNDPNIASGVPSNIVPAQERKLMQYWASKEVQEYNVHLWKVPKEQHSIEYCDGIYHKIVGNDGHGYRKTYGRGVPWSAMYA</sequence>
<gene>
    <name evidence="1" type="ORF">TEA_005735</name>
</gene>